<dbReference type="OrthoDB" id="177424at2157"/>
<keyword evidence="1" id="KW-1133">Transmembrane helix</keyword>
<keyword evidence="3" id="KW-1185">Reference proteome</keyword>
<reference evidence="3" key="1">
    <citation type="submission" date="2016-10" db="EMBL/GenBank/DDBJ databases">
        <authorList>
            <person name="Varghese N."/>
            <person name="Submissions S."/>
        </authorList>
    </citation>
    <scope>NUCLEOTIDE SEQUENCE [LARGE SCALE GENOMIC DNA]</scope>
    <source>
        <strain evidence="3">DSM 25055</strain>
    </source>
</reference>
<proteinExistence type="predicted"/>
<evidence type="ECO:0000256" key="1">
    <source>
        <dbReference type="SAM" id="Phobius"/>
    </source>
</evidence>
<dbReference type="RefSeq" id="WP_090617556.1">
    <property type="nucleotide sequence ID" value="NZ_FOFD01000003.1"/>
</dbReference>
<feature type="transmembrane region" description="Helical" evidence="1">
    <location>
        <begin position="20"/>
        <end position="40"/>
    </location>
</feature>
<dbReference type="AlphaFoldDB" id="A0A1H9IPH8"/>
<organism evidence="2 3">
    <name type="scientific">Natrinema salaciae</name>
    <dbReference type="NCBI Taxonomy" id="1186196"/>
    <lineage>
        <taxon>Archaea</taxon>
        <taxon>Methanobacteriati</taxon>
        <taxon>Methanobacteriota</taxon>
        <taxon>Stenosarchaea group</taxon>
        <taxon>Halobacteria</taxon>
        <taxon>Halobacteriales</taxon>
        <taxon>Natrialbaceae</taxon>
        <taxon>Natrinema</taxon>
    </lineage>
</organism>
<dbReference type="Proteomes" id="UP000199114">
    <property type="component" value="Unassembled WGS sequence"/>
</dbReference>
<sequence length="141" mass="14916">MGRGLRGTAEWLLEPSTTDGPAGMQILGVLALLLGAEYGFAAITTDTTLGTVRYIFLGGWLLAAGWGVVTGRPIGLAGGFLAWSFQITSGFFGLLESGTVTDHVDLLLASGTAAGLWIAGVWVLYRNRDFFLEHTAPEPKD</sequence>
<dbReference type="EMBL" id="FOFD01000003">
    <property type="protein sequence ID" value="SEQ76494.1"/>
    <property type="molecule type" value="Genomic_DNA"/>
</dbReference>
<evidence type="ECO:0000313" key="2">
    <source>
        <dbReference type="EMBL" id="SEQ76494.1"/>
    </source>
</evidence>
<accession>A0A1H9IPH8</accession>
<dbReference type="STRING" id="1186196.SAMN04489841_2295"/>
<keyword evidence="1" id="KW-0472">Membrane</keyword>
<evidence type="ECO:0000313" key="3">
    <source>
        <dbReference type="Proteomes" id="UP000199114"/>
    </source>
</evidence>
<gene>
    <name evidence="2" type="ORF">SAMN04489841_2295</name>
</gene>
<name>A0A1H9IPH8_9EURY</name>
<feature type="transmembrane region" description="Helical" evidence="1">
    <location>
        <begin position="52"/>
        <end position="69"/>
    </location>
</feature>
<protein>
    <submittedName>
        <fullName evidence="2">Uncharacterized protein</fullName>
    </submittedName>
</protein>
<feature type="transmembrane region" description="Helical" evidence="1">
    <location>
        <begin position="106"/>
        <end position="125"/>
    </location>
</feature>
<keyword evidence="1" id="KW-0812">Transmembrane</keyword>